<sequence>MTIYVVSMEVRDGARKHGVSDDDMRHAVRHAIRSRELDDNTTLLIGADTGGRLLEVVVADIDSAQSRIIHAMALRPSFYRLL</sequence>
<accession>A0A9D2EFT4</accession>
<gene>
    <name evidence="1" type="ORF">H9815_12910</name>
</gene>
<evidence type="ECO:0000313" key="2">
    <source>
        <dbReference type="Proteomes" id="UP000824037"/>
    </source>
</evidence>
<dbReference type="Proteomes" id="UP000824037">
    <property type="component" value="Unassembled WGS sequence"/>
</dbReference>
<organism evidence="1 2">
    <name type="scientific">Candidatus Ruania gallistercoris</name>
    <dbReference type="NCBI Taxonomy" id="2838746"/>
    <lineage>
        <taxon>Bacteria</taxon>
        <taxon>Bacillati</taxon>
        <taxon>Actinomycetota</taxon>
        <taxon>Actinomycetes</taxon>
        <taxon>Micrococcales</taxon>
        <taxon>Ruaniaceae</taxon>
        <taxon>Ruania</taxon>
    </lineage>
</organism>
<comment type="caution">
    <text evidence="1">The sequence shown here is derived from an EMBL/GenBank/DDBJ whole genome shotgun (WGS) entry which is preliminary data.</text>
</comment>
<evidence type="ECO:0000313" key="1">
    <source>
        <dbReference type="EMBL" id="HIZ36672.1"/>
    </source>
</evidence>
<proteinExistence type="predicted"/>
<reference evidence="1" key="2">
    <citation type="submission" date="2021-04" db="EMBL/GenBank/DDBJ databases">
        <authorList>
            <person name="Gilroy R."/>
        </authorList>
    </citation>
    <scope>NUCLEOTIDE SEQUENCE</scope>
    <source>
        <strain evidence="1">ChiGjej4B4-7305</strain>
    </source>
</reference>
<name>A0A9D2EFT4_9MICO</name>
<dbReference type="AlphaFoldDB" id="A0A9D2EFT4"/>
<reference evidence="1" key="1">
    <citation type="journal article" date="2021" name="PeerJ">
        <title>Extensive microbial diversity within the chicken gut microbiome revealed by metagenomics and culture.</title>
        <authorList>
            <person name="Gilroy R."/>
            <person name="Ravi A."/>
            <person name="Getino M."/>
            <person name="Pursley I."/>
            <person name="Horton D.L."/>
            <person name="Alikhan N.F."/>
            <person name="Baker D."/>
            <person name="Gharbi K."/>
            <person name="Hall N."/>
            <person name="Watson M."/>
            <person name="Adriaenssens E.M."/>
            <person name="Foster-Nyarko E."/>
            <person name="Jarju S."/>
            <person name="Secka A."/>
            <person name="Antonio M."/>
            <person name="Oren A."/>
            <person name="Chaudhuri R.R."/>
            <person name="La Ragione R."/>
            <person name="Hildebrand F."/>
            <person name="Pallen M.J."/>
        </authorList>
    </citation>
    <scope>NUCLEOTIDE SEQUENCE</scope>
    <source>
        <strain evidence="1">ChiGjej4B4-7305</strain>
    </source>
</reference>
<protein>
    <submittedName>
        <fullName evidence="1">Toxin</fullName>
    </submittedName>
</protein>
<dbReference type="EMBL" id="DXBY01000221">
    <property type="protein sequence ID" value="HIZ36672.1"/>
    <property type="molecule type" value="Genomic_DNA"/>
</dbReference>